<dbReference type="EMBL" id="JAQSVD010000015">
    <property type="protein sequence ID" value="MDE1472503.1"/>
    <property type="molecule type" value="Genomic_DNA"/>
</dbReference>
<dbReference type="RefSeq" id="WP_227209105.1">
    <property type="nucleotide sequence ID" value="NZ_CP171347.1"/>
</dbReference>
<sequence length="490" mass="57653">MESYQELSRLGYLMDLFHVKGMDLANYLHVDTSLISKLKTGKRKINTNSEICDEIVDFFIMLDKRSNYASVKGVLIESGQASKETETSALKVLLKRWLVEENDANSSFTDKTVYTTKVKIFQGKTGRRKAAQEFIQSVLLEKTPQDIFVLDWTEHYSWQSEDTEFFKEWKKQYLNIAEKGHRIVFLISLNHSIDYLINTLLYRLPMLLTGNVQYLYYPVYSPLLYKHNIVVLKNKMALVKIAADEITQKDITHMYTDYPTVRHYEELIKSAYTLCKKSHEVIHHQEIRELVKKLPYKLGNTYVKTKMPFSLITTSQSFQRILIKNNIEKEEQKALYEIYKIHHKKFSDDIVNFKYCLLVNKEALIQGLHSEKVKFHELTLFTGKKIMVDKQDVYRQIEYLIWLLVTFPNFNVAFYRSGQENLLDGLNLWLNENGPVIINQEIDDDSSIIMDEPSICTAFYVYAEKYWYSIPSVEREKESVIRQLKNMLLS</sequence>
<name>A0ABT5UU54_EUBLI</name>
<evidence type="ECO:0008006" key="3">
    <source>
        <dbReference type="Google" id="ProtNLM"/>
    </source>
</evidence>
<proteinExistence type="predicted"/>
<evidence type="ECO:0000313" key="1">
    <source>
        <dbReference type="EMBL" id="MDE1472503.1"/>
    </source>
</evidence>
<accession>A0ABT5UU54</accession>
<protein>
    <recommendedName>
        <fullName evidence="3">Transcriptional regulator</fullName>
    </recommendedName>
</protein>
<comment type="caution">
    <text evidence="1">The sequence shown here is derived from an EMBL/GenBank/DDBJ whole genome shotgun (WGS) entry which is preliminary data.</text>
</comment>
<reference evidence="1 2" key="1">
    <citation type="submission" date="2023-02" db="EMBL/GenBank/DDBJ databases">
        <title>Comparative genome analysis of Eubacterium limosum species.</title>
        <authorList>
            <person name="Bak J.E."/>
        </authorList>
    </citation>
    <scope>NUCLEOTIDE SEQUENCE [LARGE SCALE GENOMIC DNA]</scope>
    <source>
        <strain evidence="1 2">KGMB01548</strain>
    </source>
</reference>
<dbReference type="Proteomes" id="UP001215087">
    <property type="component" value="Unassembled WGS sequence"/>
</dbReference>
<gene>
    <name evidence="1" type="ORF">PTZ04_19780</name>
</gene>
<evidence type="ECO:0000313" key="2">
    <source>
        <dbReference type="Proteomes" id="UP001215087"/>
    </source>
</evidence>
<organism evidence="1 2">
    <name type="scientific">Eubacterium limosum</name>
    <dbReference type="NCBI Taxonomy" id="1736"/>
    <lineage>
        <taxon>Bacteria</taxon>
        <taxon>Bacillati</taxon>
        <taxon>Bacillota</taxon>
        <taxon>Clostridia</taxon>
        <taxon>Eubacteriales</taxon>
        <taxon>Eubacteriaceae</taxon>
        <taxon>Eubacterium</taxon>
    </lineage>
</organism>
<keyword evidence="2" id="KW-1185">Reference proteome</keyword>